<dbReference type="Pfam" id="PF01607">
    <property type="entry name" value="CBM_14"/>
    <property type="match status" value="1"/>
</dbReference>
<evidence type="ECO:0000313" key="3">
    <source>
        <dbReference type="Proteomes" id="UP000694843"/>
    </source>
</evidence>
<evidence type="ECO:0000259" key="2">
    <source>
        <dbReference type="PROSITE" id="PS50940"/>
    </source>
</evidence>
<feature type="signal peptide" evidence="1">
    <location>
        <begin position="1"/>
        <end position="16"/>
    </location>
</feature>
<dbReference type="GO" id="GO:0008061">
    <property type="term" value="F:chitin binding"/>
    <property type="evidence" value="ECO:0007669"/>
    <property type="project" value="InterPro"/>
</dbReference>
<accession>A0A979FSD1</accession>
<dbReference type="KEGG" id="hazt:125179039"/>
<dbReference type="InterPro" id="IPR036508">
    <property type="entry name" value="Chitin-bd_dom_sf"/>
</dbReference>
<dbReference type="PANTHER" id="PTHR22933:SF43">
    <property type="entry name" value="LP10131P"/>
    <property type="match status" value="1"/>
</dbReference>
<keyword evidence="1" id="KW-0732">Signal</keyword>
<proteinExistence type="predicted"/>
<dbReference type="InterPro" id="IPR052976">
    <property type="entry name" value="Scoloptoxin-like"/>
</dbReference>
<sequence length="214" mass="21903">MITVILLASLAAVAIGQPQSGLANGYGAPANGGRNGQAPGNGLNNGYSAPANGGSNGLSSAYGAPSAEEELAELAASLPGGGVPGEDFPVLSEVPDTGFQCGDQAFSGYYADDAEEARCQVFHICQLRESGKVQQDSFLCPNGTIFNQQYLVCDWWFNFDCSQAQGFYSVNEQIGKVESNGAQSLNNGYAAPTNGQNGNGLANGNGQNGGYGAL</sequence>
<dbReference type="PANTHER" id="PTHR22933">
    <property type="entry name" value="FI18007P1-RELATED"/>
    <property type="match status" value="1"/>
</dbReference>
<feature type="chain" id="PRO_5037064389" evidence="1">
    <location>
        <begin position="17"/>
        <end position="214"/>
    </location>
</feature>
<evidence type="ECO:0000313" key="4">
    <source>
        <dbReference type="RefSeq" id="XP_047740069.1"/>
    </source>
</evidence>
<dbReference type="SMART" id="SM00494">
    <property type="entry name" value="ChtBD2"/>
    <property type="match status" value="1"/>
</dbReference>
<dbReference type="Proteomes" id="UP000694843">
    <property type="component" value="Unplaced"/>
</dbReference>
<reference evidence="4" key="1">
    <citation type="submission" date="2025-08" db="UniProtKB">
        <authorList>
            <consortium name="RefSeq"/>
        </authorList>
    </citation>
    <scope>IDENTIFICATION</scope>
    <source>
        <tissue evidence="4">Whole organism</tissue>
    </source>
</reference>
<name>A0A979FSD1_HYAAZ</name>
<dbReference type="InterPro" id="IPR002557">
    <property type="entry name" value="Chitin-bd_dom"/>
</dbReference>
<dbReference type="OMA" id="CASTAXX"/>
<dbReference type="Gene3D" id="2.170.140.10">
    <property type="entry name" value="Chitin binding domain"/>
    <property type="match status" value="1"/>
</dbReference>
<keyword evidence="3" id="KW-1185">Reference proteome</keyword>
<dbReference type="PROSITE" id="PS50940">
    <property type="entry name" value="CHIT_BIND_II"/>
    <property type="match status" value="1"/>
</dbReference>
<dbReference type="OrthoDB" id="6364363at2759"/>
<feature type="domain" description="Chitin-binding type-2" evidence="2">
    <location>
        <begin position="98"/>
        <end position="163"/>
    </location>
</feature>
<dbReference type="GO" id="GO:0005576">
    <property type="term" value="C:extracellular region"/>
    <property type="evidence" value="ECO:0007669"/>
    <property type="project" value="InterPro"/>
</dbReference>
<protein>
    <submittedName>
        <fullName evidence="4">Uncharacterized protein LOC125179039</fullName>
    </submittedName>
</protein>
<dbReference type="SUPFAM" id="SSF57625">
    <property type="entry name" value="Invertebrate chitin-binding proteins"/>
    <property type="match status" value="1"/>
</dbReference>
<gene>
    <name evidence="4" type="primary">LOC125179039</name>
</gene>
<organism evidence="3 4">
    <name type="scientific">Hyalella azteca</name>
    <name type="common">Amphipod</name>
    <dbReference type="NCBI Taxonomy" id="294128"/>
    <lineage>
        <taxon>Eukaryota</taxon>
        <taxon>Metazoa</taxon>
        <taxon>Ecdysozoa</taxon>
        <taxon>Arthropoda</taxon>
        <taxon>Crustacea</taxon>
        <taxon>Multicrustacea</taxon>
        <taxon>Malacostraca</taxon>
        <taxon>Eumalacostraca</taxon>
        <taxon>Peracarida</taxon>
        <taxon>Amphipoda</taxon>
        <taxon>Senticaudata</taxon>
        <taxon>Talitrida</taxon>
        <taxon>Talitroidea</taxon>
        <taxon>Hyalellidae</taxon>
        <taxon>Hyalella</taxon>
    </lineage>
</organism>
<dbReference type="AlphaFoldDB" id="A0A979FSD1"/>
<dbReference type="GeneID" id="125179039"/>
<dbReference type="RefSeq" id="XP_047740069.1">
    <property type="nucleotide sequence ID" value="XM_047884113.1"/>
</dbReference>
<evidence type="ECO:0000256" key="1">
    <source>
        <dbReference type="SAM" id="SignalP"/>
    </source>
</evidence>